<dbReference type="RefSeq" id="WP_009453594.1">
    <property type="nucleotide sequence ID" value="NZ_JH660693.1"/>
</dbReference>
<dbReference type="Gene3D" id="3.40.50.620">
    <property type="entry name" value="HUPs"/>
    <property type="match status" value="2"/>
</dbReference>
<dbReference type="Pfam" id="PF13522">
    <property type="entry name" value="GATase_6"/>
    <property type="match status" value="1"/>
</dbReference>
<name>I4Z523_9BURK</name>
<evidence type="ECO:0000256" key="3">
    <source>
        <dbReference type="ARBA" id="ARBA00012737"/>
    </source>
</evidence>
<keyword evidence="4 9" id="KW-0547">Nucleotide-binding</keyword>
<dbReference type="OrthoDB" id="9763290at2"/>
<evidence type="ECO:0000256" key="1">
    <source>
        <dbReference type="ARBA" id="ARBA00005187"/>
    </source>
</evidence>
<dbReference type="PANTHER" id="PTHR43284">
    <property type="entry name" value="ASPARAGINE SYNTHETASE (GLUTAMINE-HYDROLYZING)"/>
    <property type="match status" value="1"/>
</dbReference>
<dbReference type="PROSITE" id="PS51278">
    <property type="entry name" value="GATASE_TYPE_2"/>
    <property type="match status" value="1"/>
</dbReference>
<dbReference type="GO" id="GO:0005524">
    <property type="term" value="F:ATP binding"/>
    <property type="evidence" value="ECO:0007669"/>
    <property type="project" value="UniProtKB-KW"/>
</dbReference>
<dbReference type="GO" id="GO:0006529">
    <property type="term" value="P:asparagine biosynthetic process"/>
    <property type="evidence" value="ECO:0007669"/>
    <property type="project" value="UniProtKB-KW"/>
</dbReference>
<evidence type="ECO:0000256" key="2">
    <source>
        <dbReference type="ARBA" id="ARBA00005752"/>
    </source>
</evidence>
<feature type="active site" description="For GATase activity" evidence="8">
    <location>
        <position position="2"/>
    </location>
</feature>
<dbReference type="PANTHER" id="PTHR43284:SF1">
    <property type="entry name" value="ASPARAGINE SYNTHETASE"/>
    <property type="match status" value="1"/>
</dbReference>
<dbReference type="PIRSF" id="PIRSF001589">
    <property type="entry name" value="Asn_synthetase_glu-h"/>
    <property type="match status" value="1"/>
</dbReference>
<evidence type="ECO:0000256" key="6">
    <source>
        <dbReference type="ARBA" id="ARBA00022962"/>
    </source>
</evidence>
<comment type="catalytic activity">
    <reaction evidence="7">
        <text>L-aspartate + L-glutamine + ATP + H2O = L-asparagine + L-glutamate + AMP + diphosphate + H(+)</text>
        <dbReference type="Rhea" id="RHEA:12228"/>
        <dbReference type="ChEBI" id="CHEBI:15377"/>
        <dbReference type="ChEBI" id="CHEBI:15378"/>
        <dbReference type="ChEBI" id="CHEBI:29985"/>
        <dbReference type="ChEBI" id="CHEBI:29991"/>
        <dbReference type="ChEBI" id="CHEBI:30616"/>
        <dbReference type="ChEBI" id="CHEBI:33019"/>
        <dbReference type="ChEBI" id="CHEBI:58048"/>
        <dbReference type="ChEBI" id="CHEBI:58359"/>
        <dbReference type="ChEBI" id="CHEBI:456215"/>
        <dbReference type="EC" id="6.3.5.4"/>
    </reaction>
</comment>
<dbReference type="GO" id="GO:0004066">
    <property type="term" value="F:asparagine synthase (glutamine-hydrolyzing) activity"/>
    <property type="evidence" value="ECO:0007669"/>
    <property type="project" value="UniProtKB-EC"/>
</dbReference>
<evidence type="ECO:0000256" key="8">
    <source>
        <dbReference type="PIRSR" id="PIRSR001589-1"/>
    </source>
</evidence>
<keyword evidence="6 8" id="KW-0315">Glutamine amidotransferase</keyword>
<feature type="domain" description="Glutamine amidotransferase type-2" evidence="11">
    <location>
        <begin position="2"/>
        <end position="227"/>
    </location>
</feature>
<keyword evidence="5 9" id="KW-0067">ATP-binding</keyword>
<dbReference type="SUPFAM" id="SSF52402">
    <property type="entry name" value="Adenine nucleotide alpha hydrolases-like"/>
    <property type="match status" value="1"/>
</dbReference>
<dbReference type="HOGENOM" id="CLU_014658_3_1_4"/>
<evidence type="ECO:0000313" key="12">
    <source>
        <dbReference type="EMBL" id="EIM31315.1"/>
    </source>
</evidence>
<evidence type="ECO:0000256" key="7">
    <source>
        <dbReference type="ARBA" id="ARBA00048741"/>
    </source>
</evidence>
<dbReference type="InterPro" id="IPR033738">
    <property type="entry name" value="AsnB_N"/>
</dbReference>
<evidence type="ECO:0000256" key="4">
    <source>
        <dbReference type="ARBA" id="ARBA00022741"/>
    </source>
</evidence>
<feature type="site" description="Important for beta-aspartyl-AMP intermediate formation" evidence="10">
    <location>
        <position position="385"/>
    </location>
</feature>
<gene>
    <name evidence="12" type="ORF">LepocDRAFT_00000420</name>
</gene>
<dbReference type="GeneID" id="92352367"/>
<evidence type="ECO:0000259" key="11">
    <source>
        <dbReference type="PROSITE" id="PS51278"/>
    </source>
</evidence>
<dbReference type="InterPro" id="IPR001962">
    <property type="entry name" value="Asn_synthase"/>
</dbReference>
<dbReference type="InterPro" id="IPR017932">
    <property type="entry name" value="GATase_2_dom"/>
</dbReference>
<dbReference type="Gene3D" id="3.60.20.10">
    <property type="entry name" value="Glutamine Phosphoribosylpyrophosphate, subunit 1, domain 1"/>
    <property type="match status" value="1"/>
</dbReference>
<dbReference type="EC" id="6.3.5.4" evidence="3"/>
<reference evidence="12 13" key="1">
    <citation type="submission" date="2012-04" db="EMBL/GenBank/DDBJ databases">
        <title>Improved High-Quality Draft sequence of Leptothrix ochracea L12.</title>
        <authorList>
            <consortium name="US DOE Joint Genome Institute"/>
            <person name="Lucas S."/>
            <person name="Han J."/>
            <person name="Lapidus A."/>
            <person name="Cheng J.-F."/>
            <person name="Goodwin L."/>
            <person name="Pitluck S."/>
            <person name="Peters L."/>
            <person name="Zeytun A."/>
            <person name="Detter J.C."/>
            <person name="Han C."/>
            <person name="Tapia R."/>
            <person name="Land M."/>
            <person name="Hauser L."/>
            <person name="Kyrpides N."/>
            <person name="Ivanova N."/>
            <person name="Pagani I."/>
            <person name="Stepanauskas R."/>
            <person name="Masland D."/>
            <person name="Poulton N."/>
            <person name="Emerson D."/>
            <person name="Fleming E."/>
            <person name="Woyke T."/>
        </authorList>
    </citation>
    <scope>NUCLEOTIDE SEQUENCE [LARGE SCALE GENOMIC DNA]</scope>
    <source>
        <strain evidence="12 13">L12</strain>
    </source>
</reference>
<dbReference type="NCBIfam" id="TIGR01536">
    <property type="entry name" value="asn_synth_AEB"/>
    <property type="match status" value="1"/>
</dbReference>
<evidence type="ECO:0000256" key="9">
    <source>
        <dbReference type="PIRSR" id="PIRSR001589-2"/>
    </source>
</evidence>
<evidence type="ECO:0000256" key="5">
    <source>
        <dbReference type="ARBA" id="ARBA00022840"/>
    </source>
</evidence>
<keyword evidence="13" id="KW-1185">Reference proteome</keyword>
<dbReference type="AlphaFoldDB" id="I4Z523"/>
<evidence type="ECO:0000313" key="13">
    <source>
        <dbReference type="Proteomes" id="UP000053899"/>
    </source>
</evidence>
<accession>I4Z523</accession>
<dbReference type="CDD" id="cd01991">
    <property type="entry name" value="Asn_synthase_B_C"/>
    <property type="match status" value="1"/>
</dbReference>
<feature type="binding site" evidence="9">
    <location>
        <position position="310"/>
    </location>
    <ligand>
        <name>ATP</name>
        <dbReference type="ChEBI" id="CHEBI:30616"/>
    </ligand>
</feature>
<dbReference type="GO" id="GO:0005829">
    <property type="term" value="C:cytosol"/>
    <property type="evidence" value="ECO:0007669"/>
    <property type="project" value="TreeGrafter"/>
</dbReference>
<feature type="binding site" evidence="9">
    <location>
        <position position="107"/>
    </location>
    <ligand>
        <name>L-glutamine</name>
        <dbReference type="ChEBI" id="CHEBI:58359"/>
    </ligand>
</feature>
<dbReference type="Proteomes" id="UP000053899">
    <property type="component" value="Unassembled WGS sequence"/>
</dbReference>
<organism evidence="12 13">
    <name type="scientific">Leptothrix ochracea L12</name>
    <dbReference type="NCBI Taxonomy" id="735332"/>
    <lineage>
        <taxon>Bacteria</taxon>
        <taxon>Pseudomonadati</taxon>
        <taxon>Pseudomonadota</taxon>
        <taxon>Betaproteobacteria</taxon>
        <taxon>Burkholderiales</taxon>
        <taxon>Sphaerotilaceae</taxon>
        <taxon>Leptothrix</taxon>
    </lineage>
</organism>
<dbReference type="InterPro" id="IPR006426">
    <property type="entry name" value="Asn_synth_AEB"/>
</dbReference>
<dbReference type="InterPro" id="IPR029055">
    <property type="entry name" value="Ntn_hydrolases_N"/>
</dbReference>
<dbReference type="EMBL" id="JH660693">
    <property type="protein sequence ID" value="EIM31315.1"/>
    <property type="molecule type" value="Genomic_DNA"/>
</dbReference>
<proteinExistence type="inferred from homology"/>
<sequence length="659" mass="73069">MCGLTGFLSLGDIGPRLDAEALLRRMAGALRHRGPDSAGVWSDREVGIGLGHRRLAIVDLSQAGHQPMTSASGRYVIAFNGEIYNHTQLRAELAQLGRSPAWRGHSDTETLLAGFEAWGFEATLKRAVGMFAIALWDRQERTLSLARDRMGEKPLYWGWQGGVGGRSRTLLFGSELKALRAHPAFAAVVDRDALALLLRHNYIGAPHAIYQGIHKLEPGCWLQVSQAQPEPQIHAYWSALEVALQGHAEPFVGSENDAVDRLEALLKDAVGQQMMADVPLGAFLSGGIDSSAVVALMQAQSSRPVKTFTIGFHEPGYNEAEHAKAVAQHLGTEHTELYIEPAQALAVIPDLPKLYDEPFSDSSQIPTFLVSQLARQHVTVSLSGDGGDELFCGYERYRLAHKLWHRMSKVPRPLRHLACSTLQLLSPDQWNRLIDLVESALPAKRRHPILGDKIYKGAGLLGSAHFSDLYRGLISHWPDPAKVVLGSSEPTTILSECSASLMPGLSDVERMMVLDQLSYLPGDILTKVDRAAMGVSLESRVPMLDHRVVEFAACLPQGLKLHDGVTKWPLRQVLYRHVPQALIDRPKMGFAIPLKGWLRAPLKDWAEALLDPARLAREGYFDVAAVRRKWDDHVHGRRDWQAHVWDVLMFQAWLDEQAR</sequence>
<feature type="binding site" evidence="9">
    <location>
        <begin position="383"/>
        <end position="384"/>
    </location>
    <ligand>
        <name>ATP</name>
        <dbReference type="ChEBI" id="CHEBI:30616"/>
    </ligand>
</feature>
<dbReference type="InterPro" id="IPR014729">
    <property type="entry name" value="Rossmann-like_a/b/a_fold"/>
</dbReference>
<evidence type="ECO:0000256" key="10">
    <source>
        <dbReference type="PIRSR" id="PIRSR001589-3"/>
    </source>
</evidence>
<comment type="pathway">
    <text evidence="1">Amino-acid biosynthesis; L-asparagine biosynthesis; L-asparagine from L-aspartate (L-Gln route): step 1/1.</text>
</comment>
<dbReference type="CDD" id="cd00712">
    <property type="entry name" value="AsnB"/>
    <property type="match status" value="1"/>
</dbReference>
<keyword evidence="8" id="KW-0028">Amino-acid biosynthesis</keyword>
<dbReference type="SUPFAM" id="SSF56235">
    <property type="entry name" value="N-terminal nucleophile aminohydrolases (Ntn hydrolases)"/>
    <property type="match status" value="1"/>
</dbReference>
<protein>
    <recommendedName>
        <fullName evidence="3">asparagine synthase (glutamine-hydrolyzing)</fullName>
        <ecNumber evidence="3">6.3.5.4</ecNumber>
    </recommendedName>
</protein>
<comment type="similarity">
    <text evidence="2">Belongs to the asparagine synthetase family.</text>
</comment>
<dbReference type="Pfam" id="PF00733">
    <property type="entry name" value="Asn_synthase"/>
    <property type="match status" value="1"/>
</dbReference>
<keyword evidence="8" id="KW-0061">Asparagine biosynthesis</keyword>
<dbReference type="InterPro" id="IPR051786">
    <property type="entry name" value="ASN_synthetase/amidase"/>
</dbReference>